<feature type="transmembrane region" description="Helical" evidence="1">
    <location>
        <begin position="81"/>
        <end position="106"/>
    </location>
</feature>
<protein>
    <recommendedName>
        <fullName evidence="4">Transmembrane protein</fullName>
    </recommendedName>
</protein>
<comment type="caution">
    <text evidence="2">The sequence shown here is derived from an EMBL/GenBank/DDBJ whole genome shotgun (WGS) entry which is preliminary data.</text>
</comment>
<evidence type="ECO:0000256" key="1">
    <source>
        <dbReference type="SAM" id="Phobius"/>
    </source>
</evidence>
<dbReference type="Proteomes" id="UP000193411">
    <property type="component" value="Unassembled WGS sequence"/>
</dbReference>
<accession>A0A1Y2HBW9</accession>
<keyword evidence="1" id="KW-0812">Transmembrane</keyword>
<dbReference type="AlphaFoldDB" id="A0A1Y2HBW9"/>
<dbReference type="EMBL" id="MCFL01000060">
    <property type="protein sequence ID" value="ORZ31431.1"/>
    <property type="molecule type" value="Genomic_DNA"/>
</dbReference>
<evidence type="ECO:0000313" key="2">
    <source>
        <dbReference type="EMBL" id="ORZ31431.1"/>
    </source>
</evidence>
<proteinExistence type="predicted"/>
<name>A0A1Y2HBW9_9FUNG</name>
<keyword evidence="1" id="KW-0472">Membrane</keyword>
<gene>
    <name evidence="2" type="ORF">BCR44DRAFT_31243</name>
</gene>
<organism evidence="2 3">
    <name type="scientific">Catenaria anguillulae PL171</name>
    <dbReference type="NCBI Taxonomy" id="765915"/>
    <lineage>
        <taxon>Eukaryota</taxon>
        <taxon>Fungi</taxon>
        <taxon>Fungi incertae sedis</taxon>
        <taxon>Blastocladiomycota</taxon>
        <taxon>Blastocladiomycetes</taxon>
        <taxon>Blastocladiales</taxon>
        <taxon>Catenariaceae</taxon>
        <taxon>Catenaria</taxon>
    </lineage>
</organism>
<evidence type="ECO:0000313" key="3">
    <source>
        <dbReference type="Proteomes" id="UP000193411"/>
    </source>
</evidence>
<reference evidence="2 3" key="1">
    <citation type="submission" date="2016-07" db="EMBL/GenBank/DDBJ databases">
        <title>Pervasive Adenine N6-methylation of Active Genes in Fungi.</title>
        <authorList>
            <consortium name="DOE Joint Genome Institute"/>
            <person name="Mondo S.J."/>
            <person name="Dannebaum R.O."/>
            <person name="Kuo R.C."/>
            <person name="Labutti K."/>
            <person name="Haridas S."/>
            <person name="Kuo A."/>
            <person name="Salamov A."/>
            <person name="Ahrendt S.R."/>
            <person name="Lipzen A."/>
            <person name="Sullivan W."/>
            <person name="Andreopoulos W.B."/>
            <person name="Clum A."/>
            <person name="Lindquist E."/>
            <person name="Daum C."/>
            <person name="Ramamoorthy G.K."/>
            <person name="Gryganskyi A."/>
            <person name="Culley D."/>
            <person name="Magnuson J.K."/>
            <person name="James T.Y."/>
            <person name="O'Malley M.A."/>
            <person name="Stajich J.E."/>
            <person name="Spatafora J.W."/>
            <person name="Visel A."/>
            <person name="Grigoriev I.V."/>
        </authorList>
    </citation>
    <scope>NUCLEOTIDE SEQUENCE [LARGE SCALE GENOMIC DNA]</scope>
    <source>
        <strain evidence="2 3">PL171</strain>
    </source>
</reference>
<evidence type="ECO:0008006" key="4">
    <source>
        <dbReference type="Google" id="ProtNLM"/>
    </source>
</evidence>
<sequence length="112" mass="11798">MTDMKRKSVLIIESGTPGSHVGSGIGVSPSPSFYRSSQPGSTTNLAEGTLSLSRLKSTLKTARQHTLPRADKEFYRQASKVLVSIAVMVVSALSASLSFVLIFSILGTPPCG</sequence>
<keyword evidence="3" id="KW-1185">Reference proteome</keyword>
<keyword evidence="1" id="KW-1133">Transmembrane helix</keyword>